<organism evidence="1 2">
    <name type="scientific">Flavobacterium davisii</name>
    <dbReference type="NCBI Taxonomy" id="2906077"/>
    <lineage>
        <taxon>Bacteria</taxon>
        <taxon>Pseudomonadati</taxon>
        <taxon>Bacteroidota</taxon>
        <taxon>Flavobacteriia</taxon>
        <taxon>Flavobacteriales</taxon>
        <taxon>Flavobacteriaceae</taxon>
        <taxon>Flavobacterium</taxon>
    </lineage>
</organism>
<dbReference type="Proteomes" id="UP000197768">
    <property type="component" value="Unassembled WGS sequence"/>
</dbReference>
<evidence type="ECO:0000313" key="1">
    <source>
        <dbReference type="EMBL" id="OWP84990.1"/>
    </source>
</evidence>
<dbReference type="EMBL" id="MTCZ01000011">
    <property type="protein sequence ID" value="OWP84990.1"/>
    <property type="molecule type" value="Genomic_DNA"/>
</dbReference>
<dbReference type="AlphaFoldDB" id="A0A246GKW1"/>
<reference evidence="1 2" key="1">
    <citation type="journal article" date="2017" name="Infect. Genet. Evol.">
        <title>Comparative genome analysis of fish pathogen Flavobacterium columnare reveals extensive sequence diversity within the species.</title>
        <authorList>
            <person name="Kayansamruaj P."/>
            <person name="Dong H.T."/>
            <person name="Hirono I."/>
            <person name="Kondo H."/>
            <person name="Senapin S."/>
            <person name="Rodkhum C."/>
        </authorList>
    </citation>
    <scope>NUCLEOTIDE SEQUENCE [LARGE SCALE GENOMIC DNA]</scope>
    <source>
        <strain evidence="1 2">1215</strain>
    </source>
</reference>
<protein>
    <submittedName>
        <fullName evidence="1">Uncharacterized protein</fullName>
    </submittedName>
</protein>
<name>A0A246GKW1_9FLAO</name>
<sequence length="77" mass="8721">MSNTTTPSLSVEKLLKFVNKDVGAEELAKYLRQGAYIIARTAMSINEIEEITEKDWLDNAYYHITELAEVLDPSLSK</sequence>
<proteinExistence type="predicted"/>
<gene>
    <name evidence="1" type="ORF">BWK59_02490</name>
</gene>
<comment type="caution">
    <text evidence="1">The sequence shown here is derived from an EMBL/GenBank/DDBJ whole genome shotgun (WGS) entry which is preliminary data.</text>
</comment>
<dbReference type="RefSeq" id="WP_088390730.1">
    <property type="nucleotide sequence ID" value="NZ_MTCZ01000011.1"/>
</dbReference>
<evidence type="ECO:0000313" key="2">
    <source>
        <dbReference type="Proteomes" id="UP000197768"/>
    </source>
</evidence>
<accession>A0A246GKW1</accession>